<evidence type="ECO:0000313" key="3">
    <source>
        <dbReference type="Proteomes" id="UP000244240"/>
    </source>
</evidence>
<feature type="coiled-coil region" evidence="1">
    <location>
        <begin position="72"/>
        <end position="99"/>
    </location>
</feature>
<evidence type="ECO:0000256" key="1">
    <source>
        <dbReference type="SAM" id="Coils"/>
    </source>
</evidence>
<proteinExistence type="predicted"/>
<name>A0A2T6BG70_9BACL</name>
<organism evidence="2 3">
    <name type="scientific">Melghirimyces profundicolus</name>
    <dbReference type="NCBI Taxonomy" id="1242148"/>
    <lineage>
        <taxon>Bacteria</taxon>
        <taxon>Bacillati</taxon>
        <taxon>Bacillota</taxon>
        <taxon>Bacilli</taxon>
        <taxon>Bacillales</taxon>
        <taxon>Thermoactinomycetaceae</taxon>
        <taxon>Melghirimyces</taxon>
    </lineage>
</organism>
<comment type="caution">
    <text evidence="2">The sequence shown here is derived from an EMBL/GenBank/DDBJ whole genome shotgun (WGS) entry which is preliminary data.</text>
</comment>
<dbReference type="AlphaFoldDB" id="A0A2T6BG70"/>
<dbReference type="EMBL" id="QBKR01000022">
    <property type="protein sequence ID" value="PTX55063.1"/>
    <property type="molecule type" value="Genomic_DNA"/>
</dbReference>
<dbReference type="RefSeq" id="WP_108025334.1">
    <property type="nucleotide sequence ID" value="NZ_QBKR01000022.1"/>
</dbReference>
<protein>
    <submittedName>
        <fullName evidence="2">Uncharacterized protein</fullName>
    </submittedName>
</protein>
<gene>
    <name evidence="2" type="ORF">C8P63_12223</name>
</gene>
<dbReference type="Proteomes" id="UP000244240">
    <property type="component" value="Unassembled WGS sequence"/>
</dbReference>
<dbReference type="OrthoDB" id="9943280at2"/>
<keyword evidence="1" id="KW-0175">Coiled coil</keyword>
<accession>A0A2T6BG70</accession>
<evidence type="ECO:0000313" key="2">
    <source>
        <dbReference type="EMBL" id="PTX55063.1"/>
    </source>
</evidence>
<sequence length="120" mass="14183">MKLWGVQVRIRDGQGNPAWQHPFIVKAKTGFEVTGKAQKRIAERAPVNIGPGSSVEIHLEWEEPLAHGQEEIMTRMDQIREITEKMEEWERKKEQAEPSVRLELEMRIQREREKLKRLMK</sequence>
<keyword evidence="3" id="KW-1185">Reference proteome</keyword>
<reference evidence="2 3" key="1">
    <citation type="submission" date="2018-04" db="EMBL/GenBank/DDBJ databases">
        <title>Genomic Encyclopedia of Archaeal and Bacterial Type Strains, Phase II (KMG-II): from individual species to whole genera.</title>
        <authorList>
            <person name="Goeker M."/>
        </authorList>
    </citation>
    <scope>NUCLEOTIDE SEQUENCE [LARGE SCALE GENOMIC DNA]</scope>
    <source>
        <strain evidence="2 3">DSM 45787</strain>
    </source>
</reference>